<feature type="region of interest" description="Disordered" evidence="1">
    <location>
        <begin position="24"/>
        <end position="141"/>
    </location>
</feature>
<keyword evidence="4" id="KW-1185">Reference proteome</keyword>
<dbReference type="EMBL" id="JAJFAZ020000004">
    <property type="protein sequence ID" value="KAI5335977.1"/>
    <property type="molecule type" value="Genomic_DNA"/>
</dbReference>
<feature type="signal peptide" evidence="2">
    <location>
        <begin position="1"/>
        <end position="24"/>
    </location>
</feature>
<evidence type="ECO:0000313" key="3">
    <source>
        <dbReference type="EMBL" id="KAI5335977.1"/>
    </source>
</evidence>
<feature type="chain" id="PRO_5042125598" evidence="2">
    <location>
        <begin position="25"/>
        <end position="141"/>
    </location>
</feature>
<name>A0AAD4Z721_PRUDU</name>
<feature type="compositionally biased region" description="Basic and acidic residues" evidence="1">
    <location>
        <begin position="112"/>
        <end position="130"/>
    </location>
</feature>
<proteinExistence type="predicted"/>
<gene>
    <name evidence="3" type="ORF">L3X38_026111</name>
</gene>
<comment type="caution">
    <text evidence="3">The sequence shown here is derived from an EMBL/GenBank/DDBJ whole genome shotgun (WGS) entry which is preliminary data.</text>
</comment>
<feature type="compositionally biased region" description="Basic and acidic residues" evidence="1">
    <location>
        <begin position="27"/>
        <end position="36"/>
    </location>
</feature>
<sequence length="141" mass="15402">MSRDGSRMVRTLMIYLLNRMSAFAEPPPKRKADVKSSRTPATSLRARNVSPLRKKPRDADFPLRSSGRLHQSKSGGRCARSAHPSNHHDPTVELQAVKRGVGSSSSIPLEVRLAEAKKARESSAREKGGDSDNGLLALAFK</sequence>
<reference evidence="3 4" key="1">
    <citation type="journal article" date="2022" name="G3 (Bethesda)">
        <title>Whole-genome sequence and methylome profiling of the almond [Prunus dulcis (Mill.) D.A. Webb] cultivar 'Nonpareil'.</title>
        <authorList>
            <person name="D'Amico-Willman K.M."/>
            <person name="Ouma W.Z."/>
            <person name="Meulia T."/>
            <person name="Sideli G.M."/>
            <person name="Gradziel T.M."/>
            <person name="Fresnedo-Ramirez J."/>
        </authorList>
    </citation>
    <scope>NUCLEOTIDE SEQUENCE [LARGE SCALE GENOMIC DNA]</scope>
    <source>
        <strain evidence="3">Clone GOH B32 T37-40</strain>
    </source>
</reference>
<evidence type="ECO:0000256" key="2">
    <source>
        <dbReference type="SAM" id="SignalP"/>
    </source>
</evidence>
<evidence type="ECO:0000313" key="4">
    <source>
        <dbReference type="Proteomes" id="UP001054821"/>
    </source>
</evidence>
<evidence type="ECO:0000256" key="1">
    <source>
        <dbReference type="SAM" id="MobiDB-lite"/>
    </source>
</evidence>
<accession>A0AAD4Z721</accession>
<protein>
    <submittedName>
        <fullName evidence="3">Uncharacterized protein</fullName>
    </submittedName>
</protein>
<dbReference type="AlphaFoldDB" id="A0AAD4Z721"/>
<organism evidence="3 4">
    <name type="scientific">Prunus dulcis</name>
    <name type="common">Almond</name>
    <name type="synonym">Amygdalus dulcis</name>
    <dbReference type="NCBI Taxonomy" id="3755"/>
    <lineage>
        <taxon>Eukaryota</taxon>
        <taxon>Viridiplantae</taxon>
        <taxon>Streptophyta</taxon>
        <taxon>Embryophyta</taxon>
        <taxon>Tracheophyta</taxon>
        <taxon>Spermatophyta</taxon>
        <taxon>Magnoliopsida</taxon>
        <taxon>eudicotyledons</taxon>
        <taxon>Gunneridae</taxon>
        <taxon>Pentapetalae</taxon>
        <taxon>rosids</taxon>
        <taxon>fabids</taxon>
        <taxon>Rosales</taxon>
        <taxon>Rosaceae</taxon>
        <taxon>Amygdaloideae</taxon>
        <taxon>Amygdaleae</taxon>
        <taxon>Prunus</taxon>
    </lineage>
</organism>
<keyword evidence="2" id="KW-0732">Signal</keyword>
<dbReference type="Proteomes" id="UP001054821">
    <property type="component" value="Chromosome 4"/>
</dbReference>